<dbReference type="SMART" id="SM00345">
    <property type="entry name" value="HTH_GNTR"/>
    <property type="match status" value="1"/>
</dbReference>
<dbReference type="PANTHER" id="PTHR38445">
    <property type="entry name" value="HTH-TYPE TRANSCRIPTIONAL REPRESSOR YTRA"/>
    <property type="match status" value="1"/>
</dbReference>
<dbReference type="Gene3D" id="1.10.10.10">
    <property type="entry name" value="Winged helix-like DNA-binding domain superfamily/Winged helix DNA-binding domain"/>
    <property type="match status" value="1"/>
</dbReference>
<keyword evidence="2" id="KW-0238">DNA-binding</keyword>
<reference evidence="6" key="1">
    <citation type="submission" date="2019-08" db="EMBL/GenBank/DDBJ databases">
        <authorList>
            <person name="Kucharzyk K."/>
            <person name="Murdoch R.W."/>
            <person name="Higgins S."/>
            <person name="Loffler F."/>
        </authorList>
    </citation>
    <scope>NUCLEOTIDE SEQUENCE</scope>
</reference>
<dbReference type="InterPro" id="IPR036388">
    <property type="entry name" value="WH-like_DNA-bd_sf"/>
</dbReference>
<evidence type="ECO:0000256" key="1">
    <source>
        <dbReference type="ARBA" id="ARBA00023015"/>
    </source>
</evidence>
<dbReference type="InterPro" id="IPR000524">
    <property type="entry name" value="Tscrpt_reg_HTH_GntR"/>
</dbReference>
<evidence type="ECO:0000256" key="2">
    <source>
        <dbReference type="ARBA" id="ARBA00023125"/>
    </source>
</evidence>
<dbReference type="SUPFAM" id="SSF46785">
    <property type="entry name" value="Winged helix' DNA-binding domain"/>
    <property type="match status" value="1"/>
</dbReference>
<evidence type="ECO:0000259" key="5">
    <source>
        <dbReference type="PROSITE" id="PS51202"/>
    </source>
</evidence>
<evidence type="ECO:0000259" key="4">
    <source>
        <dbReference type="PROSITE" id="PS50949"/>
    </source>
</evidence>
<keyword evidence="1" id="KW-0805">Transcription regulation</keyword>
<dbReference type="CDD" id="cd07377">
    <property type="entry name" value="WHTH_GntR"/>
    <property type="match status" value="1"/>
</dbReference>
<dbReference type="InterPro" id="IPR036721">
    <property type="entry name" value="RCK_C_sf"/>
</dbReference>
<dbReference type="PROSITE" id="PS51202">
    <property type="entry name" value="RCK_C"/>
    <property type="match status" value="1"/>
</dbReference>
<dbReference type="EMBL" id="VSSQ01001979">
    <property type="protein sequence ID" value="MPM12489.1"/>
    <property type="molecule type" value="Genomic_DNA"/>
</dbReference>
<dbReference type="GO" id="GO:0008324">
    <property type="term" value="F:monoatomic cation transmembrane transporter activity"/>
    <property type="evidence" value="ECO:0007669"/>
    <property type="project" value="InterPro"/>
</dbReference>
<dbReference type="SUPFAM" id="SSF116726">
    <property type="entry name" value="TrkA C-terminal domain-like"/>
    <property type="match status" value="1"/>
</dbReference>
<organism evidence="6">
    <name type="scientific">bioreactor metagenome</name>
    <dbReference type="NCBI Taxonomy" id="1076179"/>
    <lineage>
        <taxon>unclassified sequences</taxon>
        <taxon>metagenomes</taxon>
        <taxon>ecological metagenomes</taxon>
    </lineage>
</organism>
<dbReference type="AlphaFoldDB" id="A0A644X8U9"/>
<name>A0A644X8U9_9ZZZZ</name>
<feature type="domain" description="HTH gntR-type" evidence="4">
    <location>
        <begin position="16"/>
        <end position="84"/>
    </location>
</feature>
<dbReference type="Pfam" id="PF02080">
    <property type="entry name" value="TrkA_C"/>
    <property type="match status" value="1"/>
</dbReference>
<dbReference type="GO" id="GO:0006813">
    <property type="term" value="P:potassium ion transport"/>
    <property type="evidence" value="ECO:0007669"/>
    <property type="project" value="InterPro"/>
</dbReference>
<evidence type="ECO:0000313" key="6">
    <source>
        <dbReference type="EMBL" id="MPM12489.1"/>
    </source>
</evidence>
<dbReference type="PANTHER" id="PTHR38445:SF9">
    <property type="entry name" value="HTH-TYPE TRANSCRIPTIONAL REPRESSOR YTRA"/>
    <property type="match status" value="1"/>
</dbReference>
<dbReference type="Gene3D" id="3.30.70.1450">
    <property type="entry name" value="Regulator of K+ conductance, C-terminal domain"/>
    <property type="match status" value="1"/>
</dbReference>
<dbReference type="InterPro" id="IPR006037">
    <property type="entry name" value="RCK_C"/>
</dbReference>
<dbReference type="GO" id="GO:0003700">
    <property type="term" value="F:DNA-binding transcription factor activity"/>
    <property type="evidence" value="ECO:0007669"/>
    <property type="project" value="InterPro"/>
</dbReference>
<dbReference type="GO" id="GO:0003677">
    <property type="term" value="F:DNA binding"/>
    <property type="evidence" value="ECO:0007669"/>
    <property type="project" value="UniProtKB-KW"/>
</dbReference>
<feature type="domain" description="RCK C-terminal" evidence="5">
    <location>
        <begin position="130"/>
        <end position="214"/>
    </location>
</feature>
<dbReference type="PROSITE" id="PS50949">
    <property type="entry name" value="HTH_GNTR"/>
    <property type="match status" value="1"/>
</dbReference>
<accession>A0A644X8U9</accession>
<gene>
    <name evidence="6" type="ORF">SDC9_58842</name>
</gene>
<comment type="caution">
    <text evidence="6">The sequence shown here is derived from an EMBL/GenBank/DDBJ whole genome shotgun (WGS) entry which is preliminary data.</text>
</comment>
<sequence length="214" mass="24169">MMEPLQPNRTSKREKSAIYERIAVDIAKRIANEELAEGVKLSGRTLLSGEYGVSPETIRRSFAILEEQGVVEVMHNSGVKVKSRKQAKTFIETYDKHDESKQLLQRMRTLLDEHEALDREFFSLAKQLFTINSRFAESNPFPVFSYTVNQSSTVIGKSLGELHFWQETGATVVAVRREGAITLSPGPYFGLQADDILMMVGPQEALPHIERLLN</sequence>
<dbReference type="InterPro" id="IPR036390">
    <property type="entry name" value="WH_DNA-bd_sf"/>
</dbReference>
<protein>
    <submittedName>
        <fullName evidence="6">Uncharacterized protein</fullName>
    </submittedName>
</protein>
<dbReference type="Pfam" id="PF00392">
    <property type="entry name" value="GntR"/>
    <property type="match status" value="1"/>
</dbReference>
<proteinExistence type="predicted"/>
<keyword evidence="3" id="KW-0804">Transcription</keyword>
<evidence type="ECO:0000256" key="3">
    <source>
        <dbReference type="ARBA" id="ARBA00023163"/>
    </source>
</evidence>